<reference evidence="2" key="1">
    <citation type="submission" date="2023-10" db="EMBL/GenBank/DDBJ databases">
        <authorList>
            <person name="Chen Y."/>
            <person name="Shah S."/>
            <person name="Dougan E. K."/>
            <person name="Thang M."/>
            <person name="Chan C."/>
        </authorList>
    </citation>
    <scope>NUCLEOTIDE SEQUENCE [LARGE SCALE GENOMIC DNA]</scope>
</reference>
<keyword evidence="3" id="KW-1185">Reference proteome</keyword>
<dbReference type="Proteomes" id="UP001189429">
    <property type="component" value="Unassembled WGS sequence"/>
</dbReference>
<organism evidence="2 3">
    <name type="scientific">Prorocentrum cordatum</name>
    <dbReference type="NCBI Taxonomy" id="2364126"/>
    <lineage>
        <taxon>Eukaryota</taxon>
        <taxon>Sar</taxon>
        <taxon>Alveolata</taxon>
        <taxon>Dinophyceae</taxon>
        <taxon>Prorocentrales</taxon>
        <taxon>Prorocentraceae</taxon>
        <taxon>Prorocentrum</taxon>
    </lineage>
</organism>
<evidence type="ECO:0000313" key="2">
    <source>
        <dbReference type="EMBL" id="CAK0828451.1"/>
    </source>
</evidence>
<evidence type="ECO:0000256" key="1">
    <source>
        <dbReference type="SAM" id="MobiDB-lite"/>
    </source>
</evidence>
<protein>
    <submittedName>
        <fullName evidence="2">Uncharacterized protein</fullName>
    </submittedName>
</protein>
<evidence type="ECO:0000313" key="3">
    <source>
        <dbReference type="Proteomes" id="UP001189429"/>
    </source>
</evidence>
<dbReference type="EMBL" id="CAUYUJ010010045">
    <property type="protein sequence ID" value="CAK0828451.1"/>
    <property type="molecule type" value="Genomic_DNA"/>
</dbReference>
<feature type="region of interest" description="Disordered" evidence="1">
    <location>
        <begin position="1"/>
        <end position="24"/>
    </location>
</feature>
<gene>
    <name evidence="2" type="ORF">PCOR1329_LOCUS27661</name>
</gene>
<proteinExistence type="predicted"/>
<feature type="non-terminal residue" evidence="2">
    <location>
        <position position="160"/>
    </location>
</feature>
<name>A0ABN9S998_9DINO</name>
<comment type="caution">
    <text evidence="2">The sequence shown here is derived from an EMBL/GenBank/DDBJ whole genome shotgun (WGS) entry which is preliminary data.</text>
</comment>
<sequence length="160" mass="17347">MATIAAWHGCPMHQRQRGRDSEPPGLLFLAFTGARREAAQLARGPQAPASAAEVAQWMQPAFRGPVGEDIRAPGRHQWECFGSRGGARGPPASFRTTALRQTEWGALAAAGCLAPRGLTCRASGRRQTWRPLERARGSTISDKRRLFGDCLVPAGSSWKE</sequence>
<accession>A0ABN9S998</accession>